<protein>
    <submittedName>
        <fullName evidence="1">Uncharacterized protein</fullName>
    </submittedName>
</protein>
<dbReference type="EMBL" id="JACHIB010000016">
    <property type="protein sequence ID" value="MBB6084694.1"/>
    <property type="molecule type" value="Genomic_DNA"/>
</dbReference>
<name>A0A7W9WPQ4_CASDE</name>
<gene>
    <name evidence="1" type="ORF">HNR28_002741</name>
</gene>
<dbReference type="Proteomes" id="UP000541136">
    <property type="component" value="Unassembled WGS sequence"/>
</dbReference>
<proteinExistence type="predicted"/>
<dbReference type="AlphaFoldDB" id="A0A7W9WPQ4"/>
<evidence type="ECO:0000313" key="1">
    <source>
        <dbReference type="EMBL" id="MBB6084694.1"/>
    </source>
</evidence>
<dbReference type="RefSeq" id="WP_043685183.1">
    <property type="nucleotide sequence ID" value="NZ_JACHIB010000016.1"/>
</dbReference>
<accession>A0A7W9WPQ4</accession>
<comment type="caution">
    <text evidence="1">The sequence shown here is derived from an EMBL/GenBank/DDBJ whole genome shotgun (WGS) entry which is preliminary data.</text>
</comment>
<organism evidence="1 2">
    <name type="scientific">Castellaniella defragrans</name>
    <name type="common">Alcaligenes defragrans</name>
    <dbReference type="NCBI Taxonomy" id="75697"/>
    <lineage>
        <taxon>Bacteria</taxon>
        <taxon>Pseudomonadati</taxon>
        <taxon>Pseudomonadota</taxon>
        <taxon>Betaproteobacteria</taxon>
        <taxon>Burkholderiales</taxon>
        <taxon>Alcaligenaceae</taxon>
        <taxon>Castellaniella</taxon>
    </lineage>
</organism>
<sequence>MYATQTPNLLSDALERAYSRSLLDATQQPLQLGKAIRSLGRLIGRGAAATGRFLANVINAQAEARARDMRYSRTPW</sequence>
<reference evidence="1 2" key="1">
    <citation type="submission" date="2020-08" db="EMBL/GenBank/DDBJ databases">
        <title>Genomic Encyclopedia of Type Strains, Phase IV (KMG-IV): sequencing the most valuable type-strain genomes for metagenomic binning, comparative biology and taxonomic classification.</title>
        <authorList>
            <person name="Goeker M."/>
        </authorList>
    </citation>
    <scope>NUCLEOTIDE SEQUENCE [LARGE SCALE GENOMIC DNA]</scope>
    <source>
        <strain evidence="1 2">DSM 12141</strain>
    </source>
</reference>
<evidence type="ECO:0000313" key="2">
    <source>
        <dbReference type="Proteomes" id="UP000541136"/>
    </source>
</evidence>